<evidence type="ECO:0000313" key="2">
    <source>
        <dbReference type="EMBL" id="KAA0152622.1"/>
    </source>
</evidence>
<comment type="caution">
    <text evidence="2">The sequence shown here is derived from an EMBL/GenBank/DDBJ whole genome shotgun (WGS) entry which is preliminary data.</text>
</comment>
<feature type="region of interest" description="Disordered" evidence="1">
    <location>
        <begin position="1"/>
        <end position="51"/>
    </location>
</feature>
<dbReference type="AlphaFoldDB" id="A0A5A8CHU5"/>
<dbReference type="Proteomes" id="UP000323011">
    <property type="component" value="Unassembled WGS sequence"/>
</dbReference>
<protein>
    <submittedName>
        <fullName evidence="2">Uncharacterized protein</fullName>
    </submittedName>
</protein>
<dbReference type="EMBL" id="VLTN01000020">
    <property type="protein sequence ID" value="KAA0152622.1"/>
    <property type="molecule type" value="Genomic_DNA"/>
</dbReference>
<evidence type="ECO:0000313" key="3">
    <source>
        <dbReference type="Proteomes" id="UP000323011"/>
    </source>
</evidence>
<organism evidence="2 3">
    <name type="scientific">Cafeteria roenbergensis</name>
    <name type="common">Marine flagellate</name>
    <dbReference type="NCBI Taxonomy" id="33653"/>
    <lineage>
        <taxon>Eukaryota</taxon>
        <taxon>Sar</taxon>
        <taxon>Stramenopiles</taxon>
        <taxon>Bigyra</taxon>
        <taxon>Opalozoa</taxon>
        <taxon>Bicosoecida</taxon>
        <taxon>Cafeteriaceae</taxon>
        <taxon>Cafeteria</taxon>
    </lineage>
</organism>
<feature type="region of interest" description="Disordered" evidence="1">
    <location>
        <begin position="114"/>
        <end position="144"/>
    </location>
</feature>
<keyword evidence="3" id="KW-1185">Reference proteome</keyword>
<reference evidence="2 3" key="1">
    <citation type="submission" date="2019-07" db="EMBL/GenBank/DDBJ databases">
        <title>Genomes of Cafeteria roenbergensis.</title>
        <authorList>
            <person name="Fischer M.G."/>
            <person name="Hackl T."/>
            <person name="Roman M."/>
        </authorList>
    </citation>
    <scope>NUCLEOTIDE SEQUENCE [LARGE SCALE GENOMIC DNA]</scope>
    <source>
        <strain evidence="2 3">BVI</strain>
    </source>
</reference>
<sequence length="494" mass="51980">MWCCAAKPEPRQAIPGQATGRSDPGEDNPAADGAASAGLSLGPTVMGSAKSMPRVPSFKAAEARPKHMSMSELRFAVEMALRALAAFLDAFAANAPPDPWSGKYPEELLDLFRTSKRPAKGRKEPRKSLPPSLETPAAHASPRQPVFEPAVRAAQAVASLSGTPLLTLNQSRAPFDPEFAAWLAAKSWPSFLGQSVAFQARKAAMSHAVARGMALRRAAVAGAVVLSEVAGERVLAAIVEAFRALTRCRVGAAHLRISGPQTVARGILRDSRTAVLEKTVSILAHSVFGHSPADVTGNHPDLTSQQDAGQAGTRGVPADATRPMLTAPPTGLGSTTQTPLAPAAPPIESTRFEHGSRSRRNVDDLAAATGMSRTDLVSGSGVEHGSGTRSSSADARAKRADLGASRERRLSSPTGLLVITGTDNDDFGFDGDDDDDDDAATSTSEASSAGSQQGLRRNPESVEDLTRPAVELQRRQTSLHFRLPSRCLSRRCKC</sequence>
<evidence type="ECO:0000256" key="1">
    <source>
        <dbReference type="SAM" id="MobiDB-lite"/>
    </source>
</evidence>
<feature type="compositionally biased region" description="Basic and acidic residues" evidence="1">
    <location>
        <begin position="350"/>
        <end position="363"/>
    </location>
</feature>
<gene>
    <name evidence="2" type="ORF">FNF29_03849</name>
</gene>
<feature type="compositionally biased region" description="Low complexity" evidence="1">
    <location>
        <begin position="30"/>
        <end position="42"/>
    </location>
</feature>
<name>A0A5A8CHU5_CAFRO</name>
<feature type="compositionally biased region" description="Basic residues" evidence="1">
    <location>
        <begin position="114"/>
        <end position="125"/>
    </location>
</feature>
<feature type="compositionally biased region" description="Low complexity" evidence="1">
    <location>
        <begin position="440"/>
        <end position="450"/>
    </location>
</feature>
<feature type="compositionally biased region" description="Acidic residues" evidence="1">
    <location>
        <begin position="423"/>
        <end position="439"/>
    </location>
</feature>
<proteinExistence type="predicted"/>
<accession>A0A5A8CHU5</accession>
<feature type="compositionally biased region" description="Basic and acidic residues" evidence="1">
    <location>
        <begin position="395"/>
        <end position="410"/>
    </location>
</feature>
<feature type="region of interest" description="Disordered" evidence="1">
    <location>
        <begin position="293"/>
        <end position="464"/>
    </location>
</feature>